<sequence>MSLIVAVLTAIISFLTTSCTGAFLLQTRGTGSTQQSTITTSNSVDSTRITVPFNVK</sequence>
<evidence type="ECO:0000313" key="1">
    <source>
        <dbReference type="EMBL" id="UPW41798.1"/>
    </source>
</evidence>
<name>A0A976N2G8_9VIRU</name>
<proteinExistence type="predicted"/>
<protein>
    <submittedName>
        <fullName evidence="1">Uncharacterized protein</fullName>
    </submittedName>
</protein>
<reference evidence="1" key="1">
    <citation type="submission" date="2022-02" db="EMBL/GenBank/DDBJ databases">
        <title>Towards deciphering the DNA virus diversity associated with rodent species in the families Cricetidae and Heteromyidae.</title>
        <authorList>
            <person name="Lund M."/>
            <person name="Larsen B.B."/>
            <person name="Gryseels S."/>
            <person name="Kraberger S."/>
            <person name="Rowsey D.M."/>
            <person name="Steger L."/>
            <person name="Yule K.M."/>
            <person name="Upham N.S."/>
            <person name="Worobey M."/>
            <person name="Van Doorslaer K."/>
            <person name="Varsani A."/>
        </authorList>
    </citation>
    <scope>NUCLEOTIDE SEQUENCE</scope>
    <source>
        <strain evidence="1">NeonRodF7_7</strain>
    </source>
</reference>
<organism evidence="1">
    <name type="scientific">Peromfec virus RodF7_7</name>
    <dbReference type="NCBI Taxonomy" id="2929355"/>
    <lineage>
        <taxon>Viruses</taxon>
        <taxon>Monodnaviria</taxon>
        <taxon>Sangervirae</taxon>
        <taxon>Phixviricota</taxon>
        <taxon>Malgrandaviricetes</taxon>
        <taxon>Petitvirales</taxon>
        <taxon>Microviridae</taxon>
    </lineage>
</organism>
<accession>A0A976N2G8</accession>
<dbReference type="EMBL" id="OM869667">
    <property type="protein sequence ID" value="UPW41798.1"/>
    <property type="molecule type" value="Genomic_DNA"/>
</dbReference>